<evidence type="ECO:0000259" key="1">
    <source>
        <dbReference type="Pfam" id="PF22513"/>
    </source>
</evidence>
<dbReference type="InterPro" id="IPR053853">
    <property type="entry name" value="FitA-like_RHH"/>
</dbReference>
<sequence length="80" mass="9211">MPNITIKGLPETLYQRLKNRALRHRRSLNSEVIVCLEQAVNVSPLDPEAWLSSADRSRKRFNLTPLTESDLRKAKEKGRP</sequence>
<reference evidence="2" key="1">
    <citation type="submission" date="2021-05" db="EMBL/GenBank/DDBJ databases">
        <title>Energy efficiency and biological interactions define the core microbiome of deep oligotrophic groundwater.</title>
        <authorList>
            <person name="Mehrshad M."/>
            <person name="Lopez-Fernandez M."/>
            <person name="Bell E."/>
            <person name="Bernier-Latmani R."/>
            <person name="Bertilsson S."/>
            <person name="Dopson M."/>
        </authorList>
    </citation>
    <scope>NUCLEOTIDE SEQUENCE</scope>
    <source>
        <strain evidence="2">Modern_marine.mb.64</strain>
    </source>
</reference>
<organism evidence="2 3">
    <name type="scientific">Eiseniibacteriota bacterium</name>
    <dbReference type="NCBI Taxonomy" id="2212470"/>
    <lineage>
        <taxon>Bacteria</taxon>
        <taxon>Candidatus Eiseniibacteriota</taxon>
    </lineage>
</organism>
<dbReference type="AlphaFoldDB" id="A0A948W6A5"/>
<dbReference type="Proteomes" id="UP000777784">
    <property type="component" value="Unassembled WGS sequence"/>
</dbReference>
<dbReference type="Gene3D" id="1.10.1220.10">
    <property type="entry name" value="Met repressor-like"/>
    <property type="match status" value="1"/>
</dbReference>
<dbReference type="InterPro" id="IPR010985">
    <property type="entry name" value="Ribbon_hlx_hlx"/>
</dbReference>
<feature type="domain" description="Antitoxin FitA-like ribbon-helix-helix" evidence="1">
    <location>
        <begin position="2"/>
        <end position="40"/>
    </location>
</feature>
<dbReference type="GO" id="GO:0003677">
    <property type="term" value="F:DNA binding"/>
    <property type="evidence" value="ECO:0007669"/>
    <property type="project" value="UniProtKB-KW"/>
</dbReference>
<dbReference type="InterPro" id="IPR013321">
    <property type="entry name" value="Arc_rbn_hlx_hlx"/>
</dbReference>
<protein>
    <submittedName>
        <fullName evidence="2">Arc family DNA-binding protein</fullName>
    </submittedName>
</protein>
<evidence type="ECO:0000313" key="3">
    <source>
        <dbReference type="Proteomes" id="UP000777784"/>
    </source>
</evidence>
<gene>
    <name evidence="2" type="ORF">KJ970_08275</name>
</gene>
<name>A0A948W6A5_UNCEI</name>
<dbReference type="EMBL" id="JAHJDP010000042">
    <property type="protein sequence ID" value="MBU2690910.1"/>
    <property type="molecule type" value="Genomic_DNA"/>
</dbReference>
<accession>A0A948W6A5</accession>
<dbReference type="GO" id="GO:0006355">
    <property type="term" value="P:regulation of DNA-templated transcription"/>
    <property type="evidence" value="ECO:0007669"/>
    <property type="project" value="InterPro"/>
</dbReference>
<keyword evidence="2" id="KW-0238">DNA-binding</keyword>
<comment type="caution">
    <text evidence="2">The sequence shown here is derived from an EMBL/GenBank/DDBJ whole genome shotgun (WGS) entry which is preliminary data.</text>
</comment>
<evidence type="ECO:0000313" key="2">
    <source>
        <dbReference type="EMBL" id="MBU2690910.1"/>
    </source>
</evidence>
<dbReference type="SUPFAM" id="SSF47598">
    <property type="entry name" value="Ribbon-helix-helix"/>
    <property type="match status" value="1"/>
</dbReference>
<dbReference type="Pfam" id="PF22513">
    <property type="entry name" value="FitA-like_RHH"/>
    <property type="match status" value="1"/>
</dbReference>
<proteinExistence type="predicted"/>